<dbReference type="EMBL" id="UINC01001689">
    <property type="protein sequence ID" value="SUZ86584.1"/>
    <property type="molecule type" value="Genomic_DNA"/>
</dbReference>
<dbReference type="NCBIfam" id="TIGR01428">
    <property type="entry name" value="HAD_type_II"/>
    <property type="match status" value="1"/>
</dbReference>
<dbReference type="NCBIfam" id="TIGR01493">
    <property type="entry name" value="HAD-SF-IA-v2"/>
    <property type="match status" value="1"/>
</dbReference>
<sequence>MNSPIDNPIDKVTTLTFDIFGTVLDLAGSLIPPLNELLLRINADPSITGEAIWAHWRQRQRIEQYQDNLLMLGHSGYLAVKRKALIYTLRSQKIEFTYDQIDEFMQSYRKLSPFQDAVDGLTRLRKRYKLVMLSNGEQWYLEHLANNRIGIEFQEIISAQSVGQFKPHPAVYRFASQKLGLEPSQIMMVAAHSFDILGARHSGFRGAYVNRYDLPYDESDYKPDFTTTSFLELCNQLAV</sequence>
<dbReference type="GO" id="GO:0019120">
    <property type="term" value="F:hydrolase activity, acting on acid halide bonds, in C-halide compounds"/>
    <property type="evidence" value="ECO:0007669"/>
    <property type="project" value="InterPro"/>
</dbReference>
<evidence type="ECO:0000256" key="1">
    <source>
        <dbReference type="ARBA" id="ARBA00008106"/>
    </source>
</evidence>
<dbReference type="SUPFAM" id="SSF56784">
    <property type="entry name" value="HAD-like"/>
    <property type="match status" value="1"/>
</dbReference>
<protein>
    <recommendedName>
        <fullName evidence="4">Haloacid dehalogenase, type II</fullName>
    </recommendedName>
</protein>
<dbReference type="PANTHER" id="PTHR43316">
    <property type="entry name" value="HYDROLASE, HALOACID DELAHOGENASE-RELATED"/>
    <property type="match status" value="1"/>
</dbReference>
<dbReference type="InterPro" id="IPR023214">
    <property type="entry name" value="HAD_sf"/>
</dbReference>
<dbReference type="Gene3D" id="1.10.150.240">
    <property type="entry name" value="Putative phosphatase, domain 2"/>
    <property type="match status" value="1"/>
</dbReference>
<comment type="similarity">
    <text evidence="1">Belongs to the HAD-like hydrolase superfamily. S-2-haloalkanoic acid dehalogenase family.</text>
</comment>
<keyword evidence="2" id="KW-0378">Hydrolase</keyword>
<name>A0A381R5U8_9ZZZZ</name>
<evidence type="ECO:0000313" key="3">
    <source>
        <dbReference type="EMBL" id="SUZ86584.1"/>
    </source>
</evidence>
<dbReference type="SFLD" id="SFLDG01129">
    <property type="entry name" value="C1.5:_HAD__Beta-PGM__Phosphata"/>
    <property type="match status" value="1"/>
</dbReference>
<dbReference type="AlphaFoldDB" id="A0A381R5U8"/>
<dbReference type="InterPro" id="IPR036412">
    <property type="entry name" value="HAD-like_sf"/>
</dbReference>
<dbReference type="Gene3D" id="3.40.50.1000">
    <property type="entry name" value="HAD superfamily/HAD-like"/>
    <property type="match status" value="1"/>
</dbReference>
<dbReference type="InterPro" id="IPR006328">
    <property type="entry name" value="2-HAD"/>
</dbReference>
<dbReference type="InterPro" id="IPR006439">
    <property type="entry name" value="HAD-SF_hydro_IA"/>
</dbReference>
<dbReference type="PANTHER" id="PTHR43316:SF3">
    <property type="entry name" value="HALOACID DEHALOGENASE, TYPE II (AFU_ORTHOLOGUE AFUA_2G07750)-RELATED"/>
    <property type="match status" value="1"/>
</dbReference>
<accession>A0A381R5U8</accession>
<organism evidence="3">
    <name type="scientific">marine metagenome</name>
    <dbReference type="NCBI Taxonomy" id="408172"/>
    <lineage>
        <taxon>unclassified sequences</taxon>
        <taxon>metagenomes</taxon>
        <taxon>ecological metagenomes</taxon>
    </lineage>
</organism>
<dbReference type="InterPro" id="IPR051540">
    <property type="entry name" value="S-2-haloacid_dehalogenase"/>
</dbReference>
<dbReference type="InterPro" id="IPR023198">
    <property type="entry name" value="PGP-like_dom2"/>
</dbReference>
<dbReference type="CDD" id="cd02588">
    <property type="entry name" value="HAD_L2-DEX"/>
    <property type="match status" value="1"/>
</dbReference>
<dbReference type="Pfam" id="PF00702">
    <property type="entry name" value="Hydrolase"/>
    <property type="match status" value="1"/>
</dbReference>
<evidence type="ECO:0000256" key="2">
    <source>
        <dbReference type="ARBA" id="ARBA00022801"/>
    </source>
</evidence>
<gene>
    <name evidence="3" type="ORF">METZ01_LOCUS39438</name>
</gene>
<dbReference type="PRINTS" id="PR00413">
    <property type="entry name" value="HADHALOGNASE"/>
</dbReference>
<dbReference type="SFLD" id="SFLDS00003">
    <property type="entry name" value="Haloacid_Dehalogenase"/>
    <property type="match status" value="1"/>
</dbReference>
<proteinExistence type="inferred from homology"/>
<reference evidence="3" key="1">
    <citation type="submission" date="2018-05" db="EMBL/GenBank/DDBJ databases">
        <authorList>
            <person name="Lanie J.A."/>
            <person name="Ng W.-L."/>
            <person name="Kazmierczak K.M."/>
            <person name="Andrzejewski T.M."/>
            <person name="Davidsen T.M."/>
            <person name="Wayne K.J."/>
            <person name="Tettelin H."/>
            <person name="Glass J.I."/>
            <person name="Rusch D."/>
            <person name="Podicherti R."/>
            <person name="Tsui H.-C.T."/>
            <person name="Winkler M.E."/>
        </authorList>
    </citation>
    <scope>NUCLEOTIDE SEQUENCE</scope>
</reference>
<evidence type="ECO:0008006" key="4">
    <source>
        <dbReference type="Google" id="ProtNLM"/>
    </source>
</evidence>